<evidence type="ECO:0000313" key="3">
    <source>
        <dbReference type="Proteomes" id="UP001408789"/>
    </source>
</evidence>
<feature type="region of interest" description="Disordered" evidence="1">
    <location>
        <begin position="1"/>
        <end position="87"/>
    </location>
</feature>
<accession>A0AAP0CMC1</accession>
<evidence type="ECO:0000313" key="2">
    <source>
        <dbReference type="EMBL" id="KAK9058611.1"/>
    </source>
</evidence>
<reference evidence="2 3" key="1">
    <citation type="submission" date="2024-04" db="EMBL/GenBank/DDBJ databases">
        <title>The reference genome of an endangered Asteraceae, Deinandra increscens subsp. villosa, native to the Central Coast of California.</title>
        <authorList>
            <person name="Guilliams M."/>
            <person name="Hasenstab-Lehman K."/>
            <person name="Meyer R."/>
            <person name="Mcevoy S."/>
        </authorList>
    </citation>
    <scope>NUCLEOTIDE SEQUENCE [LARGE SCALE GENOMIC DNA]</scope>
    <source>
        <tissue evidence="2">Leaf</tissue>
    </source>
</reference>
<feature type="compositionally biased region" description="Gly residues" evidence="1">
    <location>
        <begin position="27"/>
        <end position="45"/>
    </location>
</feature>
<dbReference type="EMBL" id="JBCNJP010000023">
    <property type="protein sequence ID" value="KAK9058611.1"/>
    <property type="molecule type" value="Genomic_DNA"/>
</dbReference>
<dbReference type="Pfam" id="PF03004">
    <property type="entry name" value="Transposase_24"/>
    <property type="match status" value="1"/>
</dbReference>
<feature type="compositionally biased region" description="Polar residues" evidence="1">
    <location>
        <begin position="105"/>
        <end position="115"/>
    </location>
</feature>
<dbReference type="AlphaFoldDB" id="A0AAP0CMC1"/>
<sequence>MARTRGACNNIQYSGRSSGRGVSQGSDRGGGRGVSQGSDIGGGRGVSQDSNRGGGRGVSQGSNRGGDRGVSQGSDRGGGQSFGRGAGHTIYQAGDQVLGQGSGLFISQGSGQTGDQGPRRYSGIGNSTTVRLESDTYDDPIEGSDDDIDDDESTLHVATKRRGEASQVQVPEPMNRDWIWIKDGEFNNQGTSTRIIGVSLKAMWNGPWDSWRDVPNEDKKRLWERFKSYYQWDKKWDTQIYSCWEKCIAGKFSSLLKTVRNHAKATARSKGLEVNDDMSVLIEFKPPWIRSQIWKEMVDLWNSPKWKEKSKRNKDIRIKSCGSKHTLGSQSYVTAKRKAAERIGRDLLPHEMWKQAHCRKGSRLLDKVLLLEGNVDLEGNVEGQNLMWDSDSAKETWDKYAGYIVEKYGDYSNRYDEELWEQASEDNNKGKLYGLSNASDPSIQGRQDPKIHEIRRSELELEIGGDVSSNGIRRLGRSERHSDEGSAEEVLSIGQLLQAQLQIGP</sequence>
<feature type="compositionally biased region" description="Low complexity" evidence="1">
    <location>
        <begin position="14"/>
        <end position="26"/>
    </location>
</feature>
<comment type="caution">
    <text evidence="2">The sequence shown here is derived from an EMBL/GenBank/DDBJ whole genome shotgun (WGS) entry which is preliminary data.</text>
</comment>
<evidence type="ECO:0000256" key="1">
    <source>
        <dbReference type="SAM" id="MobiDB-lite"/>
    </source>
</evidence>
<feature type="compositionally biased region" description="Gly residues" evidence="1">
    <location>
        <begin position="75"/>
        <end position="86"/>
    </location>
</feature>
<protein>
    <submittedName>
        <fullName evidence="2">Uncharacterized protein</fullName>
    </submittedName>
</protein>
<proteinExistence type="predicted"/>
<gene>
    <name evidence="2" type="ORF">SSX86_023453</name>
</gene>
<dbReference type="Proteomes" id="UP001408789">
    <property type="component" value="Unassembled WGS sequence"/>
</dbReference>
<name>A0AAP0CMC1_9ASTR</name>
<dbReference type="InterPro" id="IPR004252">
    <property type="entry name" value="Probable_transposase_24"/>
</dbReference>
<feature type="region of interest" description="Disordered" evidence="1">
    <location>
        <begin position="102"/>
        <end position="151"/>
    </location>
</feature>
<feature type="region of interest" description="Disordered" evidence="1">
    <location>
        <begin position="470"/>
        <end position="489"/>
    </location>
</feature>
<organism evidence="2 3">
    <name type="scientific">Deinandra increscens subsp. villosa</name>
    <dbReference type="NCBI Taxonomy" id="3103831"/>
    <lineage>
        <taxon>Eukaryota</taxon>
        <taxon>Viridiplantae</taxon>
        <taxon>Streptophyta</taxon>
        <taxon>Embryophyta</taxon>
        <taxon>Tracheophyta</taxon>
        <taxon>Spermatophyta</taxon>
        <taxon>Magnoliopsida</taxon>
        <taxon>eudicotyledons</taxon>
        <taxon>Gunneridae</taxon>
        <taxon>Pentapetalae</taxon>
        <taxon>asterids</taxon>
        <taxon>campanulids</taxon>
        <taxon>Asterales</taxon>
        <taxon>Asteraceae</taxon>
        <taxon>Asteroideae</taxon>
        <taxon>Heliantheae alliance</taxon>
        <taxon>Madieae</taxon>
        <taxon>Madiinae</taxon>
        <taxon>Deinandra</taxon>
    </lineage>
</organism>
<feature type="compositionally biased region" description="Acidic residues" evidence="1">
    <location>
        <begin position="135"/>
        <end position="151"/>
    </location>
</feature>
<keyword evidence="3" id="KW-1185">Reference proteome</keyword>